<dbReference type="Proteomes" id="UP000663853">
    <property type="component" value="Unassembled WGS sequence"/>
</dbReference>
<proteinExistence type="predicted"/>
<comment type="caution">
    <text evidence="1">The sequence shown here is derived from an EMBL/GenBank/DDBJ whole genome shotgun (WGS) entry which is preliminary data.</text>
</comment>
<dbReference type="EMBL" id="CAJMXA010000215">
    <property type="protein sequence ID" value="CAE6421451.1"/>
    <property type="molecule type" value="Genomic_DNA"/>
</dbReference>
<organism evidence="1 2">
    <name type="scientific">Rhizoctonia solani</name>
    <dbReference type="NCBI Taxonomy" id="456999"/>
    <lineage>
        <taxon>Eukaryota</taxon>
        <taxon>Fungi</taxon>
        <taxon>Dikarya</taxon>
        <taxon>Basidiomycota</taxon>
        <taxon>Agaricomycotina</taxon>
        <taxon>Agaricomycetes</taxon>
        <taxon>Cantharellales</taxon>
        <taxon>Ceratobasidiaceae</taxon>
        <taxon>Rhizoctonia</taxon>
    </lineage>
</organism>
<protein>
    <submittedName>
        <fullName evidence="1">Uncharacterized protein</fullName>
    </submittedName>
</protein>
<dbReference type="AlphaFoldDB" id="A0A8H2XA93"/>
<gene>
    <name evidence="1" type="ORF">RDB_LOCUS12769</name>
</gene>
<dbReference type="OrthoDB" id="1470350at2759"/>
<reference evidence="1" key="1">
    <citation type="submission" date="2021-01" db="EMBL/GenBank/DDBJ databases">
        <authorList>
            <person name="Kaushik A."/>
        </authorList>
    </citation>
    <scope>NUCLEOTIDE SEQUENCE</scope>
    <source>
        <strain evidence="1">AG6-10EEA</strain>
    </source>
</reference>
<name>A0A8H2XA93_9AGAM</name>
<accession>A0A8H2XA93</accession>
<evidence type="ECO:0000313" key="2">
    <source>
        <dbReference type="Proteomes" id="UP000663853"/>
    </source>
</evidence>
<evidence type="ECO:0000313" key="1">
    <source>
        <dbReference type="EMBL" id="CAE6421451.1"/>
    </source>
</evidence>
<sequence>MSGLCSADGFEPDSSITLIELAFDEYARQLEECHLALIRQFFEVRPAGMVQPGISQVVLSSHQGTSKWPMNVVSDNELGSESTSASDCSMEEGGYSETHETINIGPLVASILNPDPRQPARSIAPLSVLLGVDIGSQVIQMSRSAVPAAAEAIRQRQYLMQVKTASDRLTVAFKRQMADMHNASLQSSRAVAAQAKQAEQAFPAWKREFERQPPEAKRGL</sequence>